<dbReference type="EMBL" id="CP018099">
    <property type="protein sequence ID" value="APF20454.1"/>
    <property type="molecule type" value="Genomic_DNA"/>
</dbReference>
<dbReference type="HOGENOM" id="CLU_045518_0_0_0"/>
<comment type="function">
    <text evidence="6">Catalyzes the reduction of dTDP-6-deoxy-L-lyxo-4-hexulose to yield dTDP-L-rhamnose.</text>
</comment>
<organism evidence="9 10">
    <name type="scientific">Caldithrix abyssi DSM 13497</name>
    <dbReference type="NCBI Taxonomy" id="880073"/>
    <lineage>
        <taxon>Bacteria</taxon>
        <taxon>Pseudomonadati</taxon>
        <taxon>Calditrichota</taxon>
        <taxon>Calditrichia</taxon>
        <taxon>Calditrichales</taxon>
        <taxon>Calditrichaceae</taxon>
        <taxon>Caldithrix</taxon>
    </lineage>
</organism>
<evidence type="ECO:0000256" key="4">
    <source>
        <dbReference type="ARBA" id="ARBA00017099"/>
    </source>
</evidence>
<reference evidence="9 10" key="1">
    <citation type="submission" date="2011-09" db="EMBL/GenBank/DDBJ databases">
        <title>The permanent draft genome of Caldithrix abyssi DSM 13497.</title>
        <authorList>
            <consortium name="US DOE Joint Genome Institute (JGI-PGF)"/>
            <person name="Lucas S."/>
            <person name="Han J."/>
            <person name="Lapidus A."/>
            <person name="Bruce D."/>
            <person name="Goodwin L."/>
            <person name="Pitluck S."/>
            <person name="Peters L."/>
            <person name="Kyrpides N."/>
            <person name="Mavromatis K."/>
            <person name="Ivanova N."/>
            <person name="Mikhailova N."/>
            <person name="Chertkov O."/>
            <person name="Detter J.C."/>
            <person name="Tapia R."/>
            <person name="Han C."/>
            <person name="Land M."/>
            <person name="Hauser L."/>
            <person name="Markowitz V."/>
            <person name="Cheng J.-F."/>
            <person name="Hugenholtz P."/>
            <person name="Woyke T."/>
            <person name="Wu D."/>
            <person name="Spring S."/>
            <person name="Brambilla E."/>
            <person name="Klenk H.-P."/>
            <person name="Eisen J.A."/>
        </authorList>
    </citation>
    <scope>NUCLEOTIDE SEQUENCE [LARGE SCALE GENOMIC DNA]</scope>
    <source>
        <strain evidence="9 10">DSM 13497</strain>
    </source>
</reference>
<dbReference type="CDD" id="cd05254">
    <property type="entry name" value="dTDP_HR_like_SDR_e"/>
    <property type="match status" value="1"/>
</dbReference>
<name>H1XP30_CALAY</name>
<keyword evidence="6" id="KW-0560">Oxidoreductase</keyword>
<sequence>MCVKRVLITGINGYISQFLLQTRPENVEIIGAARRDDLSAHALNIDALIKLDLSQAVQPQLNALSGPVDAVIHTAAVSSLALCQKEPELALRVNAQATRELAHWCKTNGARLIYLSTDIVFKGDHPPYDENSKPEPINHYGLSKWQGEIAVQETMDNFAIGRIALALAPGLNGTRNFIDWFLERLNNNETIPLFKDEIRTPTYTVELARRFWQLALSRATGIYHICGAEALDRFTLGQKLCDALGYGHKLLEAISLNDMTDYPRPVDVSLVCTQTPDGADFKIPSILEFLPVMVGKR</sequence>
<evidence type="ECO:0000256" key="5">
    <source>
        <dbReference type="ARBA" id="ARBA00048200"/>
    </source>
</evidence>
<dbReference type="OrthoDB" id="9803892at2"/>
<evidence type="ECO:0000313" key="10">
    <source>
        <dbReference type="Proteomes" id="UP000004671"/>
    </source>
</evidence>
<dbReference type="eggNOG" id="COG1091">
    <property type="taxonomic scope" value="Bacteria"/>
</dbReference>
<dbReference type="UniPathway" id="UPA00124"/>
<evidence type="ECO:0000313" key="11">
    <source>
        <dbReference type="Proteomes" id="UP000183868"/>
    </source>
</evidence>
<proteinExistence type="inferred from homology"/>
<evidence type="ECO:0000313" key="9">
    <source>
        <dbReference type="EMBL" id="EHO41022.1"/>
    </source>
</evidence>
<dbReference type="SUPFAM" id="SSF51735">
    <property type="entry name" value="NAD(P)-binding Rossmann-fold domains"/>
    <property type="match status" value="1"/>
</dbReference>
<evidence type="ECO:0000256" key="2">
    <source>
        <dbReference type="ARBA" id="ARBA00010944"/>
    </source>
</evidence>
<keyword evidence="10" id="KW-1185">Reference proteome</keyword>
<dbReference type="GO" id="GO:0008831">
    <property type="term" value="F:dTDP-4-dehydrorhamnose reductase activity"/>
    <property type="evidence" value="ECO:0007669"/>
    <property type="project" value="UniProtKB-EC"/>
</dbReference>
<dbReference type="PANTHER" id="PTHR10491:SF4">
    <property type="entry name" value="METHIONINE ADENOSYLTRANSFERASE 2 SUBUNIT BETA"/>
    <property type="match status" value="1"/>
</dbReference>
<dbReference type="PANTHER" id="PTHR10491">
    <property type="entry name" value="DTDP-4-DEHYDRORHAMNOSE REDUCTASE"/>
    <property type="match status" value="1"/>
</dbReference>
<gene>
    <name evidence="8" type="ORF">Cabys_3708</name>
    <name evidence="9" type="ORF">Calab_1399</name>
</gene>
<evidence type="ECO:0000313" key="8">
    <source>
        <dbReference type="EMBL" id="APF20454.1"/>
    </source>
</evidence>
<dbReference type="InterPro" id="IPR036291">
    <property type="entry name" value="NAD(P)-bd_dom_sf"/>
</dbReference>
<feature type="domain" description="RmlD-like substrate binding" evidence="7">
    <location>
        <begin position="5"/>
        <end position="285"/>
    </location>
</feature>
<dbReference type="KEGG" id="caby:Cabys_3708"/>
<dbReference type="STRING" id="880073.Cabys_3708"/>
<dbReference type="PaxDb" id="880073-Calab_1399"/>
<evidence type="ECO:0000259" key="7">
    <source>
        <dbReference type="Pfam" id="PF04321"/>
    </source>
</evidence>
<dbReference type="AlphaFoldDB" id="H1XP30"/>
<dbReference type="InParanoid" id="H1XP30"/>
<reference evidence="8 11" key="2">
    <citation type="submission" date="2016-11" db="EMBL/GenBank/DDBJ databases">
        <title>Genomic analysis of Caldithrix abyssi and proposal of a novel bacterial phylum Caldithrichaeota.</title>
        <authorList>
            <person name="Kublanov I."/>
            <person name="Sigalova O."/>
            <person name="Gavrilov S."/>
            <person name="Lebedinsky A."/>
            <person name="Ivanova N."/>
            <person name="Daum C."/>
            <person name="Reddy T."/>
            <person name="Klenk H.P."/>
            <person name="Goker M."/>
            <person name="Reva O."/>
            <person name="Miroshnichenko M."/>
            <person name="Kyprides N."/>
            <person name="Woyke T."/>
            <person name="Gelfand M."/>
        </authorList>
    </citation>
    <scope>NUCLEOTIDE SEQUENCE [LARGE SCALE GENOMIC DNA]</scope>
    <source>
        <strain evidence="8 11">LF13</strain>
    </source>
</reference>
<dbReference type="EMBL" id="CM001402">
    <property type="protein sequence ID" value="EHO41022.1"/>
    <property type="molecule type" value="Genomic_DNA"/>
</dbReference>
<dbReference type="Proteomes" id="UP000183868">
    <property type="component" value="Chromosome"/>
</dbReference>
<evidence type="ECO:0000256" key="6">
    <source>
        <dbReference type="RuleBase" id="RU364082"/>
    </source>
</evidence>
<dbReference type="Pfam" id="PF04321">
    <property type="entry name" value="RmlD_sub_bind"/>
    <property type="match status" value="1"/>
</dbReference>
<dbReference type="EC" id="1.1.1.133" evidence="3 6"/>
<dbReference type="Proteomes" id="UP000004671">
    <property type="component" value="Chromosome"/>
</dbReference>
<dbReference type="InterPro" id="IPR005913">
    <property type="entry name" value="dTDP_dehydrorham_reduct"/>
</dbReference>
<dbReference type="RefSeq" id="WP_006928104.1">
    <property type="nucleotide sequence ID" value="NZ_CM001402.1"/>
</dbReference>
<comment type="pathway">
    <text evidence="1 6">Carbohydrate biosynthesis; dTDP-L-rhamnose biosynthesis.</text>
</comment>
<dbReference type="Gene3D" id="3.40.50.720">
    <property type="entry name" value="NAD(P)-binding Rossmann-like Domain"/>
    <property type="match status" value="1"/>
</dbReference>
<comment type="similarity">
    <text evidence="2 6">Belongs to the dTDP-4-dehydrorhamnose reductase family.</text>
</comment>
<keyword evidence="6" id="KW-0521">NADP</keyword>
<evidence type="ECO:0000256" key="3">
    <source>
        <dbReference type="ARBA" id="ARBA00012929"/>
    </source>
</evidence>
<dbReference type="GO" id="GO:0019305">
    <property type="term" value="P:dTDP-rhamnose biosynthetic process"/>
    <property type="evidence" value="ECO:0007669"/>
    <property type="project" value="UniProtKB-UniPathway"/>
</dbReference>
<evidence type="ECO:0000256" key="1">
    <source>
        <dbReference type="ARBA" id="ARBA00004781"/>
    </source>
</evidence>
<comment type="catalytic activity">
    <reaction evidence="5">
        <text>dTDP-beta-L-rhamnose + NADP(+) = dTDP-4-dehydro-beta-L-rhamnose + NADPH + H(+)</text>
        <dbReference type="Rhea" id="RHEA:21796"/>
        <dbReference type="ChEBI" id="CHEBI:15378"/>
        <dbReference type="ChEBI" id="CHEBI:57510"/>
        <dbReference type="ChEBI" id="CHEBI:57783"/>
        <dbReference type="ChEBI" id="CHEBI:58349"/>
        <dbReference type="ChEBI" id="CHEBI:62830"/>
        <dbReference type="EC" id="1.1.1.133"/>
    </reaction>
</comment>
<dbReference type="InterPro" id="IPR029903">
    <property type="entry name" value="RmlD-like-bd"/>
</dbReference>
<protein>
    <recommendedName>
        <fullName evidence="4 6">dTDP-4-dehydrorhamnose reductase</fullName>
        <ecNumber evidence="3 6">1.1.1.133</ecNumber>
    </recommendedName>
</protein>
<accession>H1XP30</accession>